<proteinExistence type="predicted"/>
<evidence type="ECO:0000313" key="3">
    <source>
        <dbReference type="Proteomes" id="UP000184501"/>
    </source>
</evidence>
<dbReference type="InterPro" id="IPR036170">
    <property type="entry name" value="YezG-like_sf"/>
</dbReference>
<dbReference type="OrthoDB" id="275232at2"/>
<dbReference type="PANTHER" id="PTHR42059">
    <property type="entry name" value="TNT DOMAIN-CONTAINING PROTEIN"/>
    <property type="match status" value="1"/>
</dbReference>
<dbReference type="PANTHER" id="PTHR42059:SF1">
    <property type="entry name" value="TNT DOMAIN-CONTAINING PROTEIN"/>
    <property type="match status" value="1"/>
</dbReference>
<dbReference type="AlphaFoldDB" id="A0A1M5KF16"/>
<evidence type="ECO:0000313" key="2">
    <source>
        <dbReference type="EMBL" id="SHG51337.1"/>
    </source>
</evidence>
<name>A0A1M5KF16_STRHI</name>
<keyword evidence="3" id="KW-1185">Reference proteome</keyword>
<dbReference type="SUPFAM" id="SSF160424">
    <property type="entry name" value="BH3703-like"/>
    <property type="match status" value="1"/>
</dbReference>
<protein>
    <recommendedName>
        <fullName evidence="1">TNT domain-containing protein</fullName>
    </recommendedName>
</protein>
<gene>
    <name evidence="2" type="ORF">SAMN05444320_109250</name>
</gene>
<dbReference type="RefSeq" id="WP_073488003.1">
    <property type="nucleotide sequence ID" value="NZ_FQVN01000009.1"/>
</dbReference>
<sequence length="493" mass="53788">MSDEPERMSPEAEELTRRLMGAVGAEAPEDWAELRLVSRRVGKLAGDTAHVVRQRGATTQFHPSPACADLVDQLRSVMHNPRRGTWFTARITLVRGGEPTAAFDRDREPDWESPVGPDVYREDLRSFPRNPEHVPDWLVRKVGLLRAPREEPPGSPFRRALTFDGVDATGRPAVDRPVVPPGDLGPLLNYLSGAPIIGSAGVTEADQLAPDAPQVVPATFHTDGTWIWPGAVVYYLRQHGVPPQQELVEHARANGFAVPEVTEAALHAATIAVGGRIPTPTPPPAPDDDTVVHEVRRRLAGFGVPANAYRIGETADNAWYLVRNTHDWFVGRSRPGELPRQLRFTELADAAAFLLGSVLLELAPAPAAPAPSSRHVVAQPIEPLAGEPPLELYRDLRRMVLPVGTEVDRFGSADGNVLYAAGTPFGWRSLPPDWRDLAHHAYRVQRPVEVLAGTAIPWFGQPGGGIGYVFPLPLRDLVTDGTLVPLTGYPRPR</sequence>
<organism evidence="2 3">
    <name type="scientific">Streptoalloteichus hindustanus</name>
    <dbReference type="NCBI Taxonomy" id="2017"/>
    <lineage>
        <taxon>Bacteria</taxon>
        <taxon>Bacillati</taxon>
        <taxon>Actinomycetota</taxon>
        <taxon>Actinomycetes</taxon>
        <taxon>Pseudonocardiales</taxon>
        <taxon>Pseudonocardiaceae</taxon>
        <taxon>Streptoalloteichus</taxon>
    </lineage>
</organism>
<evidence type="ECO:0000259" key="1">
    <source>
        <dbReference type="Pfam" id="PF14021"/>
    </source>
</evidence>
<dbReference type="Pfam" id="PF14021">
    <property type="entry name" value="TNT"/>
    <property type="match status" value="1"/>
</dbReference>
<dbReference type="STRING" id="2017.SAMN05444320_109250"/>
<reference evidence="2 3" key="1">
    <citation type="submission" date="2016-11" db="EMBL/GenBank/DDBJ databases">
        <authorList>
            <person name="Jaros S."/>
            <person name="Januszkiewicz K."/>
            <person name="Wedrychowicz H."/>
        </authorList>
    </citation>
    <scope>NUCLEOTIDE SEQUENCE [LARGE SCALE GENOMIC DNA]</scope>
    <source>
        <strain evidence="2 3">DSM 44523</strain>
    </source>
</reference>
<dbReference type="GO" id="GO:0050135">
    <property type="term" value="F:NADP+ nucleosidase activity"/>
    <property type="evidence" value="ECO:0007669"/>
    <property type="project" value="InterPro"/>
</dbReference>
<dbReference type="EMBL" id="FQVN01000009">
    <property type="protein sequence ID" value="SHG51337.1"/>
    <property type="molecule type" value="Genomic_DNA"/>
</dbReference>
<feature type="domain" description="TNT" evidence="1">
    <location>
        <begin position="401"/>
        <end position="484"/>
    </location>
</feature>
<accession>A0A1M5KF16</accession>
<dbReference type="Proteomes" id="UP000184501">
    <property type="component" value="Unassembled WGS sequence"/>
</dbReference>
<dbReference type="InterPro" id="IPR053024">
    <property type="entry name" value="Fungal_surface_NADase"/>
</dbReference>
<dbReference type="InterPro" id="IPR025331">
    <property type="entry name" value="TNT"/>
</dbReference>